<proteinExistence type="predicted"/>
<sequence>MKQIQLLNVTPDELKKEITTDLKNQLDEFLKNFKPKQPNEYYTRKEVADLFKVDISTIHNWCKSGRLKPLGIGNRVYFLRSDIDKCLTPLNS</sequence>
<gene>
    <name evidence="2" type="ORF">FRY74_01350</name>
</gene>
<name>A0A5C6RYI4_9FLAO</name>
<protein>
    <submittedName>
        <fullName evidence="2">Helix-turn-helix domain-containing protein</fullName>
    </submittedName>
</protein>
<dbReference type="RefSeq" id="WP_147097869.1">
    <property type="nucleotide sequence ID" value="NZ_VOOS01000001.1"/>
</dbReference>
<keyword evidence="3" id="KW-1185">Reference proteome</keyword>
<organism evidence="2 3">
    <name type="scientific">Vicingus serpentipes</name>
    <dbReference type="NCBI Taxonomy" id="1926625"/>
    <lineage>
        <taxon>Bacteria</taxon>
        <taxon>Pseudomonadati</taxon>
        <taxon>Bacteroidota</taxon>
        <taxon>Flavobacteriia</taxon>
        <taxon>Flavobacteriales</taxon>
        <taxon>Vicingaceae</taxon>
        <taxon>Vicingus</taxon>
    </lineage>
</organism>
<feature type="domain" description="Helix-turn-helix" evidence="1">
    <location>
        <begin position="41"/>
        <end position="85"/>
    </location>
</feature>
<dbReference type="InterPro" id="IPR009061">
    <property type="entry name" value="DNA-bd_dom_put_sf"/>
</dbReference>
<dbReference type="InterPro" id="IPR041657">
    <property type="entry name" value="HTH_17"/>
</dbReference>
<accession>A0A5C6RYI4</accession>
<dbReference type="Pfam" id="PF12728">
    <property type="entry name" value="HTH_17"/>
    <property type="match status" value="1"/>
</dbReference>
<comment type="caution">
    <text evidence="2">The sequence shown here is derived from an EMBL/GenBank/DDBJ whole genome shotgun (WGS) entry which is preliminary data.</text>
</comment>
<evidence type="ECO:0000259" key="1">
    <source>
        <dbReference type="Pfam" id="PF12728"/>
    </source>
</evidence>
<evidence type="ECO:0000313" key="2">
    <source>
        <dbReference type="EMBL" id="TXB66859.1"/>
    </source>
</evidence>
<dbReference type="AlphaFoldDB" id="A0A5C6RYI4"/>
<dbReference type="OrthoDB" id="1097811at2"/>
<dbReference type="Proteomes" id="UP000321721">
    <property type="component" value="Unassembled WGS sequence"/>
</dbReference>
<dbReference type="EMBL" id="VOOS01000001">
    <property type="protein sequence ID" value="TXB66859.1"/>
    <property type="molecule type" value="Genomic_DNA"/>
</dbReference>
<evidence type="ECO:0000313" key="3">
    <source>
        <dbReference type="Proteomes" id="UP000321721"/>
    </source>
</evidence>
<reference evidence="2 3" key="1">
    <citation type="submission" date="2019-08" db="EMBL/GenBank/DDBJ databases">
        <title>Genome of Vicingus serpentipes NCIMB 15042.</title>
        <authorList>
            <person name="Bowman J.P."/>
        </authorList>
    </citation>
    <scope>NUCLEOTIDE SEQUENCE [LARGE SCALE GENOMIC DNA]</scope>
    <source>
        <strain evidence="2 3">NCIMB 15042</strain>
    </source>
</reference>
<dbReference type="SUPFAM" id="SSF46955">
    <property type="entry name" value="Putative DNA-binding domain"/>
    <property type="match status" value="1"/>
</dbReference>